<organism evidence="3 4">
    <name type="scientific">Papaver somniferum</name>
    <name type="common">Opium poppy</name>
    <dbReference type="NCBI Taxonomy" id="3469"/>
    <lineage>
        <taxon>Eukaryota</taxon>
        <taxon>Viridiplantae</taxon>
        <taxon>Streptophyta</taxon>
        <taxon>Embryophyta</taxon>
        <taxon>Tracheophyta</taxon>
        <taxon>Spermatophyta</taxon>
        <taxon>Magnoliopsida</taxon>
        <taxon>Ranunculales</taxon>
        <taxon>Papaveraceae</taxon>
        <taxon>Papaveroideae</taxon>
        <taxon>Papaver</taxon>
    </lineage>
</organism>
<feature type="transmembrane region" description="Helical" evidence="2">
    <location>
        <begin position="29"/>
        <end position="48"/>
    </location>
</feature>
<gene>
    <name evidence="3" type="ORF">C5167_023401</name>
</gene>
<keyword evidence="2" id="KW-0812">Transmembrane</keyword>
<evidence type="ECO:0000313" key="3">
    <source>
        <dbReference type="EMBL" id="RZC61662.1"/>
    </source>
</evidence>
<dbReference type="Gramene" id="RZC61662">
    <property type="protein sequence ID" value="RZC61662"/>
    <property type="gene ID" value="C5167_023401"/>
</dbReference>
<name>A0A4Y7JNR0_PAPSO</name>
<keyword evidence="4" id="KW-1185">Reference proteome</keyword>
<keyword evidence="2" id="KW-0472">Membrane</keyword>
<proteinExistence type="predicted"/>
<dbReference type="Proteomes" id="UP000316621">
    <property type="component" value="Chromosome 5"/>
</dbReference>
<reference evidence="3 4" key="1">
    <citation type="journal article" date="2018" name="Science">
        <title>The opium poppy genome and morphinan production.</title>
        <authorList>
            <person name="Guo L."/>
            <person name="Winzer T."/>
            <person name="Yang X."/>
            <person name="Li Y."/>
            <person name="Ning Z."/>
            <person name="He Z."/>
            <person name="Teodor R."/>
            <person name="Lu Y."/>
            <person name="Bowser T.A."/>
            <person name="Graham I.A."/>
            <person name="Ye K."/>
        </authorList>
    </citation>
    <scope>NUCLEOTIDE SEQUENCE [LARGE SCALE GENOMIC DNA]</scope>
    <source>
        <strain evidence="4">cv. HN1</strain>
        <tissue evidence="3">Leaves</tissue>
    </source>
</reference>
<sequence>VHTAKDLSLFPSSEKLHRMDARALRKKDLGILWVVTKFMVVSIIYHIAEKVMANMRGVVARGNSCEKGRQKYGSFEEHSNQDHQMDVSTTPSHVGNIDC</sequence>
<evidence type="ECO:0000256" key="2">
    <source>
        <dbReference type="SAM" id="Phobius"/>
    </source>
</evidence>
<dbReference type="EMBL" id="CM010719">
    <property type="protein sequence ID" value="RZC61662.1"/>
    <property type="molecule type" value="Genomic_DNA"/>
</dbReference>
<protein>
    <submittedName>
        <fullName evidence="3">Uncharacterized protein</fullName>
    </submittedName>
</protein>
<accession>A0A4Y7JNR0</accession>
<feature type="non-terminal residue" evidence="3">
    <location>
        <position position="1"/>
    </location>
</feature>
<evidence type="ECO:0000313" key="4">
    <source>
        <dbReference type="Proteomes" id="UP000316621"/>
    </source>
</evidence>
<evidence type="ECO:0000256" key="1">
    <source>
        <dbReference type="SAM" id="MobiDB-lite"/>
    </source>
</evidence>
<feature type="compositionally biased region" description="Basic and acidic residues" evidence="1">
    <location>
        <begin position="75"/>
        <end position="85"/>
    </location>
</feature>
<dbReference type="AlphaFoldDB" id="A0A4Y7JNR0"/>
<keyword evidence="2" id="KW-1133">Transmembrane helix</keyword>
<feature type="region of interest" description="Disordered" evidence="1">
    <location>
        <begin position="75"/>
        <end position="99"/>
    </location>
</feature>